<dbReference type="Gene3D" id="2.30.130.30">
    <property type="entry name" value="Hypothetical protein"/>
    <property type="match status" value="1"/>
</dbReference>
<dbReference type="AlphaFoldDB" id="A0A645CEN2"/>
<evidence type="ECO:0000259" key="1">
    <source>
        <dbReference type="Pfam" id="PF04266"/>
    </source>
</evidence>
<organism evidence="2">
    <name type="scientific">bioreactor metagenome</name>
    <dbReference type="NCBI Taxonomy" id="1076179"/>
    <lineage>
        <taxon>unclassified sequences</taxon>
        <taxon>metagenomes</taxon>
        <taxon>ecological metagenomes</taxon>
    </lineage>
</organism>
<dbReference type="InterPro" id="IPR007374">
    <property type="entry name" value="ASCH_domain"/>
</dbReference>
<protein>
    <recommendedName>
        <fullName evidence="1">ASCH domain-containing protein</fullName>
    </recommendedName>
</protein>
<dbReference type="SUPFAM" id="SSF88697">
    <property type="entry name" value="PUA domain-like"/>
    <property type="match status" value="1"/>
</dbReference>
<sequence>MQALNFYSSKYHMQLVDRRKTCTIRRGDKRNKYQEGNIIWVTVGKRFAQKKKIYTAMIDRVLVKPISELTKEDLQGENPEITSIDDLVEFLESIYDRTLALSDIVTVVYFSEIVE</sequence>
<reference evidence="2" key="1">
    <citation type="submission" date="2019-08" db="EMBL/GenBank/DDBJ databases">
        <authorList>
            <person name="Kucharzyk K."/>
            <person name="Murdoch R.W."/>
            <person name="Higgins S."/>
            <person name="Loffler F."/>
        </authorList>
    </citation>
    <scope>NUCLEOTIDE SEQUENCE</scope>
</reference>
<name>A0A645CEN2_9ZZZZ</name>
<accession>A0A645CEN2</accession>
<dbReference type="InterPro" id="IPR015947">
    <property type="entry name" value="PUA-like_sf"/>
</dbReference>
<comment type="caution">
    <text evidence="2">The sequence shown here is derived from an EMBL/GenBank/DDBJ whole genome shotgun (WGS) entry which is preliminary data.</text>
</comment>
<feature type="domain" description="ASCH" evidence="1">
    <location>
        <begin position="10"/>
        <end position="110"/>
    </location>
</feature>
<evidence type="ECO:0000313" key="2">
    <source>
        <dbReference type="EMBL" id="MPM75417.1"/>
    </source>
</evidence>
<proteinExistence type="predicted"/>
<dbReference type="EMBL" id="VSSQ01026614">
    <property type="protein sequence ID" value="MPM75417.1"/>
    <property type="molecule type" value="Genomic_DNA"/>
</dbReference>
<dbReference type="Pfam" id="PF04266">
    <property type="entry name" value="ASCH"/>
    <property type="match status" value="1"/>
</dbReference>
<gene>
    <name evidence="2" type="ORF">SDC9_122410</name>
</gene>